<dbReference type="PANTHER" id="PTHR30347">
    <property type="entry name" value="POTASSIUM CHANNEL RELATED"/>
    <property type="match status" value="1"/>
</dbReference>
<feature type="transmembrane region" description="Helical" evidence="8">
    <location>
        <begin position="97"/>
        <end position="123"/>
    </location>
</feature>
<dbReference type="InterPro" id="IPR049278">
    <property type="entry name" value="MS_channel_C"/>
</dbReference>
<evidence type="ECO:0000256" key="2">
    <source>
        <dbReference type="ARBA" id="ARBA00008017"/>
    </source>
</evidence>
<dbReference type="PATRIC" id="fig|645517.4.peg.2221"/>
<comment type="subcellular location">
    <subcellularLocation>
        <location evidence="1">Cell membrane</location>
        <topology evidence="1">Multi-pass membrane protein</topology>
    </subcellularLocation>
</comment>
<dbReference type="Gene3D" id="2.30.30.60">
    <property type="match status" value="1"/>
</dbReference>
<dbReference type="AlphaFoldDB" id="A0A1C7DB53"/>
<feature type="domain" description="Mechanosensitive ion channel MscS" evidence="9">
    <location>
        <begin position="186"/>
        <end position="256"/>
    </location>
</feature>
<dbReference type="InterPro" id="IPR010920">
    <property type="entry name" value="LSM_dom_sf"/>
</dbReference>
<dbReference type="Gene3D" id="3.30.70.100">
    <property type="match status" value="1"/>
</dbReference>
<dbReference type="InterPro" id="IPR052702">
    <property type="entry name" value="MscS-like_channel"/>
</dbReference>
<dbReference type="InterPro" id="IPR011014">
    <property type="entry name" value="MscS_channel_TM-2"/>
</dbReference>
<feature type="transmembrane region" description="Helical" evidence="8">
    <location>
        <begin position="169"/>
        <end position="197"/>
    </location>
</feature>
<keyword evidence="4 8" id="KW-0812">Transmembrane</keyword>
<evidence type="ECO:0000259" key="10">
    <source>
        <dbReference type="Pfam" id="PF21082"/>
    </source>
</evidence>
<dbReference type="GO" id="GO:0008381">
    <property type="term" value="F:mechanosensitive monoatomic ion channel activity"/>
    <property type="evidence" value="ECO:0007669"/>
    <property type="project" value="UniProtKB-ARBA"/>
</dbReference>
<dbReference type="SUPFAM" id="SSF50182">
    <property type="entry name" value="Sm-like ribonucleoproteins"/>
    <property type="match status" value="1"/>
</dbReference>
<evidence type="ECO:0000256" key="3">
    <source>
        <dbReference type="ARBA" id="ARBA00022475"/>
    </source>
</evidence>
<dbReference type="EMBL" id="CP016545">
    <property type="protein sequence ID" value="ANU08523.1"/>
    <property type="molecule type" value="Genomic_DNA"/>
</dbReference>
<comment type="similarity">
    <text evidence="2">Belongs to the MscS (TC 1.A.23) family.</text>
</comment>
<evidence type="ECO:0000256" key="7">
    <source>
        <dbReference type="SAM" id="MobiDB-lite"/>
    </source>
</evidence>
<evidence type="ECO:0000259" key="9">
    <source>
        <dbReference type="Pfam" id="PF00924"/>
    </source>
</evidence>
<dbReference type="OrthoDB" id="9799209at2"/>
<evidence type="ECO:0000313" key="13">
    <source>
        <dbReference type="Proteomes" id="UP000092698"/>
    </source>
</evidence>
<feature type="domain" description="Mechanosensitive ion channel MscS C-terminal" evidence="10">
    <location>
        <begin position="266"/>
        <end position="348"/>
    </location>
</feature>
<dbReference type="InterPro" id="IPR049142">
    <property type="entry name" value="MS_channel_1st"/>
</dbReference>
<keyword evidence="13" id="KW-1185">Reference proteome</keyword>
<evidence type="ECO:0000256" key="4">
    <source>
        <dbReference type="ARBA" id="ARBA00022692"/>
    </source>
</evidence>
<feature type="region of interest" description="Disordered" evidence="7">
    <location>
        <begin position="1"/>
        <end position="59"/>
    </location>
</feature>
<dbReference type="InterPro" id="IPR006685">
    <property type="entry name" value="MscS_channel_2nd"/>
</dbReference>
<evidence type="ECO:0000259" key="11">
    <source>
        <dbReference type="Pfam" id="PF21088"/>
    </source>
</evidence>
<dbReference type="Proteomes" id="UP000092698">
    <property type="component" value="Chromosome"/>
</dbReference>
<dbReference type="KEGG" id="anh:A6F65_02240"/>
<name>A0A1C7DB53_9SPHN</name>
<evidence type="ECO:0000256" key="8">
    <source>
        <dbReference type="SAM" id="Phobius"/>
    </source>
</evidence>
<dbReference type="STRING" id="645517.A6F65_02240"/>
<feature type="compositionally biased region" description="Low complexity" evidence="7">
    <location>
        <begin position="1"/>
        <end position="38"/>
    </location>
</feature>
<evidence type="ECO:0000256" key="5">
    <source>
        <dbReference type="ARBA" id="ARBA00022989"/>
    </source>
</evidence>
<keyword evidence="3" id="KW-1003">Cell membrane</keyword>
<dbReference type="PANTHER" id="PTHR30347:SF1">
    <property type="entry name" value="MECHANOSENSITIVE CHANNEL MSCK"/>
    <property type="match status" value="1"/>
</dbReference>
<dbReference type="SUPFAM" id="SSF82689">
    <property type="entry name" value="Mechanosensitive channel protein MscS (YggB), C-terminal domain"/>
    <property type="match status" value="1"/>
</dbReference>
<dbReference type="Pfam" id="PF21088">
    <property type="entry name" value="MS_channel_1st"/>
    <property type="match status" value="1"/>
</dbReference>
<dbReference type="InterPro" id="IPR023408">
    <property type="entry name" value="MscS_beta-dom_sf"/>
</dbReference>
<dbReference type="Gene3D" id="1.10.287.1260">
    <property type="match status" value="1"/>
</dbReference>
<dbReference type="InterPro" id="IPR011066">
    <property type="entry name" value="MscS_channel_C_sf"/>
</dbReference>
<proteinExistence type="inferred from homology"/>
<evidence type="ECO:0000256" key="1">
    <source>
        <dbReference type="ARBA" id="ARBA00004651"/>
    </source>
</evidence>
<evidence type="ECO:0000256" key="6">
    <source>
        <dbReference type="ARBA" id="ARBA00023136"/>
    </source>
</evidence>
<gene>
    <name evidence="12" type="ORF">A6F65_02240</name>
</gene>
<dbReference type="GO" id="GO:0005886">
    <property type="term" value="C:plasma membrane"/>
    <property type="evidence" value="ECO:0007669"/>
    <property type="project" value="UniProtKB-SubCell"/>
</dbReference>
<keyword evidence="6 8" id="KW-0472">Membrane</keyword>
<dbReference type="Pfam" id="PF00924">
    <property type="entry name" value="MS_channel_2nd"/>
    <property type="match status" value="1"/>
</dbReference>
<dbReference type="Pfam" id="PF21082">
    <property type="entry name" value="MS_channel_3rd"/>
    <property type="match status" value="1"/>
</dbReference>
<evidence type="ECO:0000313" key="12">
    <source>
        <dbReference type="EMBL" id="ANU08523.1"/>
    </source>
</evidence>
<feature type="transmembrane region" description="Helical" evidence="8">
    <location>
        <begin position="144"/>
        <end position="163"/>
    </location>
</feature>
<dbReference type="SUPFAM" id="SSF82861">
    <property type="entry name" value="Mechanosensitive channel protein MscS (YggB), transmembrane region"/>
    <property type="match status" value="1"/>
</dbReference>
<sequence length="388" mass="41662">MTTASPSPDAAASPQDNSALTDALPAELDPAAASDALEGTGEALVGGTNPSAEPTPIDDGLEGANTIKEAVAEQSTTIGGIIEQLDAWGFTVADTRFSVWTVLLVVLVVMAVLVAARILTAVAKTVLRRSTRLSATQRLLAEKLVTIGVWALAIFIGIDVLGIDLTALAVFSGAFGLAIGFGLQKTFGNLISGIILLMDRSIKPGDVIAVADLAGNETFGQIRKIGIRAVSVTTRDQREYLIPNENLMINQVENWSYSSKQVRMQVNVGISYNCDIAKAEELMLEAAKACKRVLEKPAPTVWLSGYGDSSVDFVIHCWIVDPEEGVGNVRSDVLKKLWWLFQEHGIEIPFPQRDLNLRDNEQMQQLIAAISQRMEERDGGESGEKAGS</sequence>
<accession>A0A1C7DB53</accession>
<organism evidence="12 13">
    <name type="scientific">Paraurantiacibacter namhicola</name>
    <dbReference type="NCBI Taxonomy" id="645517"/>
    <lineage>
        <taxon>Bacteria</taxon>
        <taxon>Pseudomonadati</taxon>
        <taxon>Pseudomonadota</taxon>
        <taxon>Alphaproteobacteria</taxon>
        <taxon>Sphingomonadales</taxon>
        <taxon>Erythrobacteraceae</taxon>
        <taxon>Paraurantiacibacter</taxon>
    </lineage>
</organism>
<reference evidence="12 13" key="1">
    <citation type="submission" date="2016-07" db="EMBL/GenBank/DDBJ databases">
        <title>Complete genome sequence of Altererythrobacter namhicola JCM 16345T, containing esterase-encoding genes.</title>
        <authorList>
            <person name="Cheng H."/>
            <person name="Wu Y.-H."/>
            <person name="Jian S.-L."/>
            <person name="Huo Y.-Y."/>
            <person name="Wang C.-S."/>
            <person name="Xu X.-W."/>
        </authorList>
    </citation>
    <scope>NUCLEOTIDE SEQUENCE [LARGE SCALE GENOMIC DNA]</scope>
    <source>
        <strain evidence="12 13">JCM 16345</strain>
    </source>
</reference>
<keyword evidence="5 8" id="KW-1133">Transmembrane helix</keyword>
<feature type="domain" description="Mechanosensitive ion channel transmembrane helices 2/3" evidence="11">
    <location>
        <begin position="143"/>
        <end position="184"/>
    </location>
</feature>
<protein>
    <submittedName>
        <fullName evidence="12">Putative MscS family protein.1</fullName>
    </submittedName>
</protein>